<comment type="caution">
    <text evidence="7">The sequence shown here is derived from an EMBL/GenBank/DDBJ whole genome shotgun (WGS) entry which is preliminary data.</text>
</comment>
<evidence type="ECO:0000256" key="3">
    <source>
        <dbReference type="ARBA" id="ARBA00022737"/>
    </source>
</evidence>
<keyword evidence="8" id="KW-1185">Reference proteome</keyword>
<dbReference type="SUPFAM" id="SSF52540">
    <property type="entry name" value="P-loop containing nucleoside triphosphate hydrolases"/>
    <property type="match status" value="1"/>
</dbReference>
<name>A0AAP0D1L3_9ASTR</name>
<dbReference type="EMBL" id="JBCNJP010000017">
    <property type="protein sequence ID" value="KAK9064447.1"/>
    <property type="molecule type" value="Genomic_DNA"/>
</dbReference>
<dbReference type="InterPro" id="IPR050905">
    <property type="entry name" value="Plant_NBS-LRR"/>
</dbReference>
<dbReference type="AlphaFoldDB" id="A0AAP0D1L3"/>
<keyword evidence="5" id="KW-0067">ATP-binding</keyword>
<dbReference type="InterPro" id="IPR002182">
    <property type="entry name" value="NB-ARC"/>
</dbReference>
<dbReference type="Proteomes" id="UP001408789">
    <property type="component" value="Unassembled WGS sequence"/>
</dbReference>
<dbReference type="PANTHER" id="PTHR33463:SF96">
    <property type="entry name" value="LEUCINE-RICH REPEAT DOMAIN, L DOMAIN-LIKE PROTEIN-RELATED"/>
    <property type="match status" value="1"/>
</dbReference>
<protein>
    <recommendedName>
        <fullName evidence="6">NB-ARC domain-containing protein</fullName>
    </recommendedName>
</protein>
<dbReference type="PANTHER" id="PTHR33463">
    <property type="entry name" value="NB-ARC DOMAIN-CONTAINING PROTEIN-RELATED"/>
    <property type="match status" value="1"/>
</dbReference>
<evidence type="ECO:0000313" key="7">
    <source>
        <dbReference type="EMBL" id="KAK9064447.1"/>
    </source>
</evidence>
<evidence type="ECO:0000313" key="8">
    <source>
        <dbReference type="Proteomes" id="UP001408789"/>
    </source>
</evidence>
<dbReference type="GO" id="GO:0005524">
    <property type="term" value="F:ATP binding"/>
    <property type="evidence" value="ECO:0007669"/>
    <property type="project" value="UniProtKB-KW"/>
</dbReference>
<dbReference type="Pfam" id="PF00931">
    <property type="entry name" value="NB-ARC"/>
    <property type="match status" value="1"/>
</dbReference>
<dbReference type="InterPro" id="IPR027417">
    <property type="entry name" value="P-loop_NTPase"/>
</dbReference>
<keyword evidence="5" id="KW-0547">Nucleotide-binding</keyword>
<dbReference type="Gene3D" id="1.10.10.10">
    <property type="entry name" value="Winged helix-like DNA-binding domain superfamily/Winged helix DNA-binding domain"/>
    <property type="match status" value="1"/>
</dbReference>
<evidence type="ECO:0000256" key="1">
    <source>
        <dbReference type="ARBA" id="ARBA00008894"/>
    </source>
</evidence>
<evidence type="ECO:0000256" key="4">
    <source>
        <dbReference type="ARBA" id="ARBA00022821"/>
    </source>
</evidence>
<reference evidence="7 8" key="1">
    <citation type="submission" date="2024-04" db="EMBL/GenBank/DDBJ databases">
        <title>The reference genome of an endangered Asteraceae, Deinandra increscens subsp. villosa, native to the Central Coast of California.</title>
        <authorList>
            <person name="Guilliams M."/>
            <person name="Hasenstab-Lehman K."/>
            <person name="Meyer R."/>
            <person name="Mcevoy S."/>
        </authorList>
    </citation>
    <scope>NUCLEOTIDE SEQUENCE [LARGE SCALE GENOMIC DNA]</scope>
    <source>
        <tissue evidence="7">Leaf</tissue>
    </source>
</reference>
<organism evidence="7 8">
    <name type="scientific">Deinandra increscens subsp. villosa</name>
    <dbReference type="NCBI Taxonomy" id="3103831"/>
    <lineage>
        <taxon>Eukaryota</taxon>
        <taxon>Viridiplantae</taxon>
        <taxon>Streptophyta</taxon>
        <taxon>Embryophyta</taxon>
        <taxon>Tracheophyta</taxon>
        <taxon>Spermatophyta</taxon>
        <taxon>Magnoliopsida</taxon>
        <taxon>eudicotyledons</taxon>
        <taxon>Gunneridae</taxon>
        <taxon>Pentapetalae</taxon>
        <taxon>asterids</taxon>
        <taxon>campanulids</taxon>
        <taxon>Asterales</taxon>
        <taxon>Asteraceae</taxon>
        <taxon>Asteroideae</taxon>
        <taxon>Heliantheae alliance</taxon>
        <taxon>Madieae</taxon>
        <taxon>Madiinae</taxon>
        <taxon>Deinandra</taxon>
    </lineage>
</organism>
<accession>A0AAP0D1L3</accession>
<dbReference type="InterPro" id="IPR036388">
    <property type="entry name" value="WH-like_DNA-bd_sf"/>
</dbReference>
<evidence type="ECO:0000256" key="2">
    <source>
        <dbReference type="ARBA" id="ARBA00022614"/>
    </source>
</evidence>
<keyword evidence="2" id="KW-0433">Leucine-rich repeat</keyword>
<keyword evidence="4" id="KW-0611">Plant defense</keyword>
<evidence type="ECO:0000256" key="5">
    <source>
        <dbReference type="ARBA" id="ARBA00022840"/>
    </source>
</evidence>
<sequence length="335" mass="38392">MDPVKKYLGFFFWSTEYVQNVKEKMDQLNLTEQDTRRKWEQAVARTHEGHQPLPLYDTQHNFFESRKSVFDEALKALQSNNESQKMIALSGMGGVGKTTMMEQLKKEVEASKLFDRVVKVVLGESMSDIISLQRAIARYIDGEDIREETIDARADRLHGDDPTLQKIGEDIVRKCRGLPIAIVTIAKSLSGNIEEAWKKALRRLKEDDLEDLEGVSHRIFEMSYENLKKDQDKAIFILSGIFPDDFNIRIEDLFRFGWGLGFFKDANTLATARNDMKICVNNLIRANLLIESDIKGCVKMHDLVRSFVLDRITKVKQASIMNYSNTSKTICKGVL</sequence>
<keyword evidence="3" id="KW-0677">Repeat</keyword>
<proteinExistence type="inferred from homology"/>
<dbReference type="Gene3D" id="1.10.8.430">
    <property type="entry name" value="Helical domain of apoptotic protease-activating factors"/>
    <property type="match status" value="1"/>
</dbReference>
<dbReference type="InterPro" id="IPR042197">
    <property type="entry name" value="Apaf_helical"/>
</dbReference>
<evidence type="ECO:0000259" key="6">
    <source>
        <dbReference type="Pfam" id="PF00931"/>
    </source>
</evidence>
<dbReference type="GO" id="GO:0006952">
    <property type="term" value="P:defense response"/>
    <property type="evidence" value="ECO:0007669"/>
    <property type="project" value="UniProtKB-KW"/>
</dbReference>
<feature type="domain" description="NB-ARC" evidence="6">
    <location>
        <begin position="69"/>
        <end position="155"/>
    </location>
</feature>
<comment type="similarity">
    <text evidence="1">Belongs to the disease resistance NB-LRR family.</text>
</comment>
<dbReference type="GO" id="GO:0043531">
    <property type="term" value="F:ADP binding"/>
    <property type="evidence" value="ECO:0007669"/>
    <property type="project" value="InterPro"/>
</dbReference>
<gene>
    <name evidence="7" type="ORF">SSX86_015829</name>
</gene>